<dbReference type="Proteomes" id="UP001500979">
    <property type="component" value="Unassembled WGS sequence"/>
</dbReference>
<proteinExistence type="predicted"/>
<keyword evidence="2" id="KW-1185">Reference proteome</keyword>
<reference evidence="1 2" key="1">
    <citation type="journal article" date="2019" name="Int. J. Syst. Evol. Microbiol.">
        <title>The Global Catalogue of Microorganisms (GCM) 10K type strain sequencing project: providing services to taxonomists for standard genome sequencing and annotation.</title>
        <authorList>
            <consortium name="The Broad Institute Genomics Platform"/>
            <consortium name="The Broad Institute Genome Sequencing Center for Infectious Disease"/>
            <person name="Wu L."/>
            <person name="Ma J."/>
        </authorList>
    </citation>
    <scope>NUCLEOTIDE SEQUENCE [LARGE SCALE GENOMIC DNA]</scope>
    <source>
        <strain evidence="1 2">JCM 9383</strain>
    </source>
</reference>
<dbReference type="EMBL" id="BAAAUX010000016">
    <property type="protein sequence ID" value="GAA2802782.1"/>
    <property type="molecule type" value="Genomic_DNA"/>
</dbReference>
<comment type="caution">
    <text evidence="1">The sequence shown here is derived from an EMBL/GenBank/DDBJ whole genome shotgun (WGS) entry which is preliminary data.</text>
</comment>
<sequence>MIAVLAIRRQWCGPGEPILWCAASGLDYRYDVPGLDESGNPLRGWGSRAVRGVGGAVGGGILNVVDAVMDDDGGDDHKDYPPGFLSGPAAECAAIAEYSRAAAVARHGFWVLTPHRLARLAPHVPAAEPEEPEGSWARRFGKGALKFARDVGDIVASKPEHEPGVPVPLPEIREHAVIDRRLLAGFDAHQRKLGREYTTSRAWYLRIRFTDGSAMEISPHRDEEAVRRLVAMSEGRL</sequence>
<organism evidence="1 2">
    <name type="scientific">Saccharopolyspora taberi</name>
    <dbReference type="NCBI Taxonomy" id="60895"/>
    <lineage>
        <taxon>Bacteria</taxon>
        <taxon>Bacillati</taxon>
        <taxon>Actinomycetota</taxon>
        <taxon>Actinomycetes</taxon>
        <taxon>Pseudonocardiales</taxon>
        <taxon>Pseudonocardiaceae</taxon>
        <taxon>Saccharopolyspora</taxon>
    </lineage>
</organism>
<evidence type="ECO:0000313" key="1">
    <source>
        <dbReference type="EMBL" id="GAA2802782.1"/>
    </source>
</evidence>
<accession>A0ABN3VH70</accession>
<name>A0ABN3VH70_9PSEU</name>
<evidence type="ECO:0000313" key="2">
    <source>
        <dbReference type="Proteomes" id="UP001500979"/>
    </source>
</evidence>
<protein>
    <submittedName>
        <fullName evidence="1">Uncharacterized protein</fullName>
    </submittedName>
</protein>
<gene>
    <name evidence="1" type="ORF">GCM10010470_42360</name>
</gene>
<dbReference type="RefSeq" id="WP_344682277.1">
    <property type="nucleotide sequence ID" value="NZ_BAAAUX010000016.1"/>
</dbReference>